<dbReference type="Proteomes" id="UP000774617">
    <property type="component" value="Unassembled WGS sequence"/>
</dbReference>
<accession>A0ABQ8FUI8</accession>
<feature type="region of interest" description="Disordered" evidence="1">
    <location>
        <begin position="1"/>
        <end position="23"/>
    </location>
</feature>
<evidence type="ECO:0000313" key="3">
    <source>
        <dbReference type="Proteomes" id="UP000774617"/>
    </source>
</evidence>
<protein>
    <submittedName>
        <fullName evidence="2">Uncharacterized protein</fullName>
    </submittedName>
</protein>
<proteinExistence type="predicted"/>
<name>A0ABQ8FUI8_9PEZI</name>
<reference evidence="2 3" key="1">
    <citation type="journal article" date="2021" name="Nat. Commun.">
        <title>Genetic determinants of endophytism in the Arabidopsis root mycobiome.</title>
        <authorList>
            <person name="Mesny F."/>
            <person name="Miyauchi S."/>
            <person name="Thiergart T."/>
            <person name="Pickel B."/>
            <person name="Atanasova L."/>
            <person name="Karlsson M."/>
            <person name="Huettel B."/>
            <person name="Barry K.W."/>
            <person name="Haridas S."/>
            <person name="Chen C."/>
            <person name="Bauer D."/>
            <person name="Andreopoulos W."/>
            <person name="Pangilinan J."/>
            <person name="LaButti K."/>
            <person name="Riley R."/>
            <person name="Lipzen A."/>
            <person name="Clum A."/>
            <person name="Drula E."/>
            <person name="Henrissat B."/>
            <person name="Kohler A."/>
            <person name="Grigoriev I.V."/>
            <person name="Martin F.M."/>
            <person name="Hacquard S."/>
        </authorList>
    </citation>
    <scope>NUCLEOTIDE SEQUENCE [LARGE SCALE GENOMIC DNA]</scope>
    <source>
        <strain evidence="2 3">MPI-SDFR-AT-0080</strain>
    </source>
</reference>
<sequence>MASADEERPPAPPPASAASATAHARLSSTVSSVLGNSRRVEAAPGALSAVPTTSAAPLQPRPRNEARALESFNEASRLAFNAYINRNLEATRHFNEEDYDDYVAWCTGRVPRSEAQRSHMRLIQRSYVYYSTETNGKLGLHRRPFKSFGYRKVLKKPAIFNAVTQSNCDTAHGGGVTS</sequence>
<organism evidence="2 3">
    <name type="scientific">Macrophomina phaseolina</name>
    <dbReference type="NCBI Taxonomy" id="35725"/>
    <lineage>
        <taxon>Eukaryota</taxon>
        <taxon>Fungi</taxon>
        <taxon>Dikarya</taxon>
        <taxon>Ascomycota</taxon>
        <taxon>Pezizomycotina</taxon>
        <taxon>Dothideomycetes</taxon>
        <taxon>Dothideomycetes incertae sedis</taxon>
        <taxon>Botryosphaeriales</taxon>
        <taxon>Botryosphaeriaceae</taxon>
        <taxon>Macrophomina</taxon>
    </lineage>
</organism>
<evidence type="ECO:0000256" key="1">
    <source>
        <dbReference type="SAM" id="MobiDB-lite"/>
    </source>
</evidence>
<comment type="caution">
    <text evidence="2">The sequence shown here is derived from an EMBL/GenBank/DDBJ whole genome shotgun (WGS) entry which is preliminary data.</text>
</comment>
<keyword evidence="3" id="KW-1185">Reference proteome</keyword>
<evidence type="ECO:0000313" key="2">
    <source>
        <dbReference type="EMBL" id="KAH7028238.1"/>
    </source>
</evidence>
<gene>
    <name evidence="2" type="ORF">B0J12DRAFT_704669</name>
</gene>
<dbReference type="EMBL" id="JAGTJR010000051">
    <property type="protein sequence ID" value="KAH7028238.1"/>
    <property type="molecule type" value="Genomic_DNA"/>
</dbReference>